<dbReference type="Pfam" id="PF00933">
    <property type="entry name" value="Glyco_hydro_3"/>
    <property type="match status" value="1"/>
</dbReference>
<dbReference type="InterPro" id="IPR013783">
    <property type="entry name" value="Ig-like_fold"/>
</dbReference>
<feature type="transmembrane region" description="Helical" evidence="3">
    <location>
        <begin position="64"/>
        <end position="83"/>
    </location>
</feature>
<evidence type="ECO:0000313" key="5">
    <source>
        <dbReference type="EMBL" id="SHJ01863.1"/>
    </source>
</evidence>
<dbReference type="InterPro" id="IPR002772">
    <property type="entry name" value="Glyco_hydro_3_C"/>
</dbReference>
<keyword evidence="3" id="KW-0472">Membrane</keyword>
<keyword evidence="3" id="KW-0812">Transmembrane</keyword>
<dbReference type="InterPro" id="IPR017853">
    <property type="entry name" value="GH"/>
</dbReference>
<evidence type="ECO:0000313" key="6">
    <source>
        <dbReference type="Proteomes" id="UP000184185"/>
    </source>
</evidence>
<sequence length="961" mass="106012">MQNIKGMEEKDMLSINISDVINVVKLITPHLIALAVILVAAIVITIVAGKKEKTTRFMMRRQSWIAFLLAVIVIANLICFGPMSNMITLATGNGEVSDKTIDEARELSEKIAGEGIVLLENKGILPLTDTKKINVFGWSSTNPYYGGTGSGGFSADFETTSLLDGLHEAGFETNDELSEFYTAYRTDRPEIGLFGQDWTLPEPALSTYPADMLENAKNYSDTAMIVIARSGGEGADLPKDASDKSLTYTQNSEDYKDFSKGQHILQLSQTERDLFDKVCADYSNVIVVYTGANTFEMNFVDEYPSIKGLLWCQGLGQGGFPALGDILSGEVNPSGKTSDTFARNIANAPWFNNFGDYTFDNVEEFTLDSGDPILGVSQPHFVNYVEGIYVGYRFYETAAVEGLIDYDKEVQYPFGYGLSYTTFEQKMGDLTINNGTLSVDVTVTNTGDVAGKSAVELYDTPPYTNGGIEKAAVNLVAFDKTDLLQPGESQTITLSFTEESLASYDDKNEKSYVLEEGDYIISLREDAHTVIDEKTYKVGSTVVFNDANKRTSDQVAATNHFEDSQGTATYLSRADHFANYAEATAAPTNYSMSDEMKANYICNLNYNPEDYNDASDEMPTTGAKNGMKLEDLRGADYDDERWETLLDQLTVPEMVSLVGLGGYQTMEVPSVEKARTTDCDGPASITNNFTGKFSIGMPSSVTLACTFDKNLGYEYGHIMGKMCDEMDASGWYAPAINTHRAALGGREFEYVSEDGLLSGTLIAQEVIAAKEFGVYSYVKHFAMNDQETNRWNMVSIWAPEQAIREIYLKPFEIAIKDGGAQAVMSSYSYIGPHWSGANDSLLNKVLRDEWGFRGMVITDYFLGANFMDADACIRNGNDLMLVAYEMGDNTVNDQTSATGIKALRQASKNIMYTVVNSRAYEPENLHTGLYPWQIAFIVVDVLLAGLLILLEVKTMKKFKEI</sequence>
<dbReference type="GO" id="GO:0005975">
    <property type="term" value="P:carbohydrate metabolic process"/>
    <property type="evidence" value="ECO:0007669"/>
    <property type="project" value="InterPro"/>
</dbReference>
<dbReference type="InterPro" id="IPR050288">
    <property type="entry name" value="Cellulose_deg_GH3"/>
</dbReference>
<protein>
    <submittedName>
        <fullName evidence="5">Beta-glucosidase</fullName>
    </submittedName>
</protein>
<evidence type="ECO:0000256" key="3">
    <source>
        <dbReference type="SAM" id="Phobius"/>
    </source>
</evidence>
<dbReference type="SUPFAM" id="SSF51445">
    <property type="entry name" value="(Trans)glycosidases"/>
    <property type="match status" value="1"/>
</dbReference>
<organism evidence="5 6">
    <name type="scientific">Pseudobutyrivibrio xylanivorans DSM 14809</name>
    <dbReference type="NCBI Taxonomy" id="1123012"/>
    <lineage>
        <taxon>Bacteria</taxon>
        <taxon>Bacillati</taxon>
        <taxon>Bacillota</taxon>
        <taxon>Clostridia</taxon>
        <taxon>Lachnospirales</taxon>
        <taxon>Lachnospiraceae</taxon>
        <taxon>Pseudobutyrivibrio</taxon>
    </lineage>
</organism>
<gene>
    <name evidence="5" type="ORF">SAMN02745725_01585</name>
</gene>
<dbReference type="Pfam" id="PF14310">
    <property type="entry name" value="Fn3-like"/>
    <property type="match status" value="1"/>
</dbReference>
<dbReference type="AlphaFoldDB" id="A0A1M6FVX3"/>
<dbReference type="GO" id="GO:0004553">
    <property type="term" value="F:hydrolase activity, hydrolyzing O-glycosyl compounds"/>
    <property type="evidence" value="ECO:0007669"/>
    <property type="project" value="InterPro"/>
</dbReference>
<dbReference type="InterPro" id="IPR036881">
    <property type="entry name" value="Glyco_hydro_3_C_sf"/>
</dbReference>
<dbReference type="InterPro" id="IPR036962">
    <property type="entry name" value="Glyco_hydro_3_N_sf"/>
</dbReference>
<proteinExistence type="inferred from homology"/>
<dbReference type="InterPro" id="IPR001764">
    <property type="entry name" value="Glyco_hydro_3_N"/>
</dbReference>
<dbReference type="SUPFAM" id="SSF52279">
    <property type="entry name" value="Beta-D-glucan exohydrolase, C-terminal domain"/>
    <property type="match status" value="1"/>
</dbReference>
<name>A0A1M6FVX3_PSEXY</name>
<feature type="transmembrane region" description="Helical" evidence="3">
    <location>
        <begin position="27"/>
        <end position="48"/>
    </location>
</feature>
<dbReference type="PANTHER" id="PTHR42715">
    <property type="entry name" value="BETA-GLUCOSIDASE"/>
    <property type="match status" value="1"/>
</dbReference>
<dbReference type="InterPro" id="IPR026891">
    <property type="entry name" value="Fn3-like"/>
</dbReference>
<keyword evidence="2" id="KW-0378">Hydrolase</keyword>
<reference evidence="5 6" key="1">
    <citation type="submission" date="2016-11" db="EMBL/GenBank/DDBJ databases">
        <authorList>
            <person name="Jaros S."/>
            <person name="Januszkiewicz K."/>
            <person name="Wedrychowicz H."/>
        </authorList>
    </citation>
    <scope>NUCLEOTIDE SEQUENCE [LARGE SCALE GENOMIC DNA]</scope>
    <source>
        <strain evidence="5 6">DSM 14809</strain>
    </source>
</reference>
<feature type="domain" description="Fibronectin type III-like" evidence="4">
    <location>
        <begin position="453"/>
        <end position="527"/>
    </location>
</feature>
<evidence type="ECO:0000259" key="4">
    <source>
        <dbReference type="SMART" id="SM01217"/>
    </source>
</evidence>
<accession>A0A1M6FVX3</accession>
<dbReference type="SMART" id="SM01217">
    <property type="entry name" value="Fn3_like"/>
    <property type="match status" value="1"/>
</dbReference>
<dbReference type="EMBL" id="FQYQ01000008">
    <property type="protein sequence ID" value="SHJ01863.1"/>
    <property type="molecule type" value="Genomic_DNA"/>
</dbReference>
<dbReference type="Gene3D" id="3.40.50.1700">
    <property type="entry name" value="Glycoside hydrolase family 3 C-terminal domain"/>
    <property type="match status" value="1"/>
</dbReference>
<dbReference type="PANTHER" id="PTHR42715:SF10">
    <property type="entry name" value="BETA-GLUCOSIDASE"/>
    <property type="match status" value="1"/>
</dbReference>
<dbReference type="Pfam" id="PF01915">
    <property type="entry name" value="Glyco_hydro_3_C"/>
    <property type="match status" value="1"/>
</dbReference>
<evidence type="ECO:0000256" key="1">
    <source>
        <dbReference type="ARBA" id="ARBA00005336"/>
    </source>
</evidence>
<keyword evidence="6" id="KW-1185">Reference proteome</keyword>
<dbReference type="Proteomes" id="UP000184185">
    <property type="component" value="Unassembled WGS sequence"/>
</dbReference>
<dbReference type="PRINTS" id="PR00133">
    <property type="entry name" value="GLHYDRLASE3"/>
</dbReference>
<comment type="similarity">
    <text evidence="1">Belongs to the glycosyl hydrolase 3 family.</text>
</comment>
<keyword evidence="3" id="KW-1133">Transmembrane helix</keyword>
<feature type="transmembrane region" description="Helical" evidence="3">
    <location>
        <begin position="930"/>
        <end position="950"/>
    </location>
</feature>
<dbReference type="Gene3D" id="3.20.20.300">
    <property type="entry name" value="Glycoside hydrolase, family 3, N-terminal domain"/>
    <property type="match status" value="1"/>
</dbReference>
<evidence type="ECO:0000256" key="2">
    <source>
        <dbReference type="ARBA" id="ARBA00022801"/>
    </source>
</evidence>
<dbReference type="Gene3D" id="2.60.40.10">
    <property type="entry name" value="Immunoglobulins"/>
    <property type="match status" value="1"/>
</dbReference>